<organism evidence="2 3">
    <name type="scientific">Portunus trituberculatus</name>
    <name type="common">Swimming crab</name>
    <name type="synonym">Neptunus trituberculatus</name>
    <dbReference type="NCBI Taxonomy" id="210409"/>
    <lineage>
        <taxon>Eukaryota</taxon>
        <taxon>Metazoa</taxon>
        <taxon>Ecdysozoa</taxon>
        <taxon>Arthropoda</taxon>
        <taxon>Crustacea</taxon>
        <taxon>Multicrustacea</taxon>
        <taxon>Malacostraca</taxon>
        <taxon>Eumalacostraca</taxon>
        <taxon>Eucarida</taxon>
        <taxon>Decapoda</taxon>
        <taxon>Pleocyemata</taxon>
        <taxon>Brachyura</taxon>
        <taxon>Eubrachyura</taxon>
        <taxon>Portunoidea</taxon>
        <taxon>Portunidae</taxon>
        <taxon>Portuninae</taxon>
        <taxon>Portunus</taxon>
    </lineage>
</organism>
<comment type="caution">
    <text evidence="2">The sequence shown here is derived from an EMBL/GenBank/DDBJ whole genome shotgun (WGS) entry which is preliminary data.</text>
</comment>
<dbReference type="AlphaFoldDB" id="A0A5B7HP21"/>
<name>A0A5B7HP21_PORTR</name>
<evidence type="ECO:0000256" key="1">
    <source>
        <dbReference type="SAM" id="MobiDB-lite"/>
    </source>
</evidence>
<protein>
    <submittedName>
        <fullName evidence="2">Uncharacterized protein</fullName>
    </submittedName>
</protein>
<sequence>MVTAQTLYSRHQGGEDPFMSRHHGGRGLGGELGGWAVGKEGWD</sequence>
<feature type="compositionally biased region" description="Gly residues" evidence="1">
    <location>
        <begin position="26"/>
        <end position="36"/>
    </location>
</feature>
<dbReference type="Proteomes" id="UP000324222">
    <property type="component" value="Unassembled WGS sequence"/>
</dbReference>
<gene>
    <name evidence="2" type="ORF">E2C01_065716</name>
</gene>
<reference evidence="2 3" key="1">
    <citation type="submission" date="2019-05" db="EMBL/GenBank/DDBJ databases">
        <title>Another draft genome of Portunus trituberculatus and its Hox gene families provides insights of decapod evolution.</title>
        <authorList>
            <person name="Jeong J.-H."/>
            <person name="Song I."/>
            <person name="Kim S."/>
            <person name="Choi T."/>
            <person name="Kim D."/>
            <person name="Ryu S."/>
            <person name="Kim W."/>
        </authorList>
    </citation>
    <scope>NUCLEOTIDE SEQUENCE [LARGE SCALE GENOMIC DNA]</scope>
    <source>
        <tissue evidence="2">Muscle</tissue>
    </source>
</reference>
<keyword evidence="3" id="KW-1185">Reference proteome</keyword>
<accession>A0A5B7HP21</accession>
<evidence type="ECO:0000313" key="2">
    <source>
        <dbReference type="EMBL" id="MPC71439.1"/>
    </source>
</evidence>
<proteinExistence type="predicted"/>
<dbReference type="EMBL" id="VSRR010032878">
    <property type="protein sequence ID" value="MPC71439.1"/>
    <property type="molecule type" value="Genomic_DNA"/>
</dbReference>
<evidence type="ECO:0000313" key="3">
    <source>
        <dbReference type="Proteomes" id="UP000324222"/>
    </source>
</evidence>
<feature type="region of interest" description="Disordered" evidence="1">
    <location>
        <begin position="1"/>
        <end position="43"/>
    </location>
</feature>